<dbReference type="VEuPathDB" id="FungiDB:GGTG_01985"/>
<protein>
    <submittedName>
        <fullName evidence="1 2">Uncharacterized protein</fullName>
    </submittedName>
</protein>
<dbReference type="RefSeq" id="XP_009218020.1">
    <property type="nucleotide sequence ID" value="XM_009219756.1"/>
</dbReference>
<reference evidence="2" key="5">
    <citation type="submission" date="2018-04" db="UniProtKB">
        <authorList>
            <consortium name="EnsemblFungi"/>
        </authorList>
    </citation>
    <scope>IDENTIFICATION</scope>
    <source>
        <strain evidence="2">R3-111a-1</strain>
    </source>
</reference>
<reference evidence="3" key="1">
    <citation type="submission" date="2010-07" db="EMBL/GenBank/DDBJ databases">
        <title>The genome sequence of Gaeumannomyces graminis var. tritici strain R3-111a-1.</title>
        <authorList>
            <consortium name="The Broad Institute Genome Sequencing Platform"/>
            <person name="Ma L.-J."/>
            <person name="Dead R."/>
            <person name="Young S."/>
            <person name="Zeng Q."/>
            <person name="Koehrsen M."/>
            <person name="Alvarado L."/>
            <person name="Berlin A."/>
            <person name="Chapman S.B."/>
            <person name="Chen Z."/>
            <person name="Freedman E."/>
            <person name="Gellesch M."/>
            <person name="Goldberg J."/>
            <person name="Griggs A."/>
            <person name="Gujja S."/>
            <person name="Heilman E.R."/>
            <person name="Heiman D."/>
            <person name="Hepburn T."/>
            <person name="Howarth C."/>
            <person name="Jen D."/>
            <person name="Larson L."/>
            <person name="Mehta T."/>
            <person name="Neiman D."/>
            <person name="Pearson M."/>
            <person name="Roberts A."/>
            <person name="Saif S."/>
            <person name="Shea T."/>
            <person name="Shenoy N."/>
            <person name="Sisk P."/>
            <person name="Stolte C."/>
            <person name="Sykes S."/>
            <person name="Walk T."/>
            <person name="White J."/>
            <person name="Yandava C."/>
            <person name="Haas B."/>
            <person name="Nusbaum C."/>
            <person name="Birren B."/>
        </authorList>
    </citation>
    <scope>NUCLEOTIDE SEQUENCE [LARGE SCALE GENOMIC DNA]</scope>
    <source>
        <strain evidence="3">R3-111a-1</strain>
    </source>
</reference>
<dbReference type="AlphaFoldDB" id="J3NL44"/>
<dbReference type="EnsemblFungi" id="EJT82011">
    <property type="protein sequence ID" value="EJT82011"/>
    <property type="gene ID" value="GGTG_01985"/>
</dbReference>
<evidence type="ECO:0000313" key="3">
    <source>
        <dbReference type="Proteomes" id="UP000006039"/>
    </source>
</evidence>
<accession>J3NL44</accession>
<dbReference type="eggNOG" id="ENOG502T2UI">
    <property type="taxonomic scope" value="Eukaryota"/>
</dbReference>
<gene>
    <name evidence="2" type="primary">20342443</name>
    <name evidence="1" type="ORF">GGTG_01985</name>
</gene>
<sequence length="98" mass="11054">MCQTAFFKDPTCGCKWTAVTQPCWPGYGFSTCPFFFNGIPKEAPPYFKATKLCCPKHDLDGHYDRNMVRMVVRVENGLRWGLGPGRRDPGVDVSCNVM</sequence>
<dbReference type="Proteomes" id="UP000006039">
    <property type="component" value="Unassembled WGS sequence"/>
</dbReference>
<evidence type="ECO:0000313" key="1">
    <source>
        <dbReference type="EMBL" id="EJT82011.1"/>
    </source>
</evidence>
<organism evidence="1">
    <name type="scientific">Gaeumannomyces tritici (strain R3-111a-1)</name>
    <name type="common">Wheat and barley take-all root rot fungus</name>
    <name type="synonym">Gaeumannomyces graminis var. tritici</name>
    <dbReference type="NCBI Taxonomy" id="644352"/>
    <lineage>
        <taxon>Eukaryota</taxon>
        <taxon>Fungi</taxon>
        <taxon>Dikarya</taxon>
        <taxon>Ascomycota</taxon>
        <taxon>Pezizomycotina</taxon>
        <taxon>Sordariomycetes</taxon>
        <taxon>Sordariomycetidae</taxon>
        <taxon>Magnaporthales</taxon>
        <taxon>Magnaporthaceae</taxon>
        <taxon>Gaeumannomyces</taxon>
    </lineage>
</organism>
<keyword evidence="3" id="KW-1185">Reference proteome</keyword>
<dbReference type="OrthoDB" id="406152at2759"/>
<reference evidence="2" key="4">
    <citation type="journal article" date="2015" name="G3 (Bethesda)">
        <title>Genome sequences of three phytopathogenic species of the Magnaporthaceae family of fungi.</title>
        <authorList>
            <person name="Okagaki L.H."/>
            <person name="Nunes C.C."/>
            <person name="Sailsbery J."/>
            <person name="Clay B."/>
            <person name="Brown D."/>
            <person name="John T."/>
            <person name="Oh Y."/>
            <person name="Young N."/>
            <person name="Fitzgerald M."/>
            <person name="Haas B.J."/>
            <person name="Zeng Q."/>
            <person name="Young S."/>
            <person name="Adiconis X."/>
            <person name="Fan L."/>
            <person name="Levin J.Z."/>
            <person name="Mitchell T.K."/>
            <person name="Okubara P.A."/>
            <person name="Farman M.L."/>
            <person name="Kohn L.M."/>
            <person name="Birren B."/>
            <person name="Ma L.-J."/>
            <person name="Dean R.A."/>
        </authorList>
    </citation>
    <scope>NUCLEOTIDE SEQUENCE</scope>
    <source>
        <strain evidence="2">R3-111a-1</strain>
    </source>
</reference>
<proteinExistence type="predicted"/>
<dbReference type="HOGENOM" id="CLU_140461_0_0_1"/>
<evidence type="ECO:0000313" key="2">
    <source>
        <dbReference type="EnsemblFungi" id="EJT82011"/>
    </source>
</evidence>
<reference evidence="1" key="2">
    <citation type="submission" date="2010-07" db="EMBL/GenBank/DDBJ databases">
        <authorList>
            <consortium name="The Broad Institute Genome Sequencing Platform"/>
            <consortium name="Broad Institute Genome Sequencing Center for Infectious Disease"/>
            <person name="Ma L.-J."/>
            <person name="Dead R."/>
            <person name="Young S."/>
            <person name="Zeng Q."/>
            <person name="Koehrsen M."/>
            <person name="Alvarado L."/>
            <person name="Berlin A."/>
            <person name="Chapman S.B."/>
            <person name="Chen Z."/>
            <person name="Freedman E."/>
            <person name="Gellesch M."/>
            <person name="Goldberg J."/>
            <person name="Griggs A."/>
            <person name="Gujja S."/>
            <person name="Heilman E.R."/>
            <person name="Heiman D."/>
            <person name="Hepburn T."/>
            <person name="Howarth C."/>
            <person name="Jen D."/>
            <person name="Larson L."/>
            <person name="Mehta T."/>
            <person name="Neiman D."/>
            <person name="Pearson M."/>
            <person name="Roberts A."/>
            <person name="Saif S."/>
            <person name="Shea T."/>
            <person name="Shenoy N."/>
            <person name="Sisk P."/>
            <person name="Stolte C."/>
            <person name="Sykes S."/>
            <person name="Walk T."/>
            <person name="White J."/>
            <person name="Yandava C."/>
            <person name="Haas B."/>
            <person name="Nusbaum C."/>
            <person name="Birren B."/>
        </authorList>
    </citation>
    <scope>NUCLEOTIDE SEQUENCE</scope>
    <source>
        <strain evidence="1">R3-111a-1</strain>
    </source>
</reference>
<dbReference type="GeneID" id="20342443"/>
<reference evidence="1" key="3">
    <citation type="submission" date="2010-09" db="EMBL/GenBank/DDBJ databases">
        <title>Annotation of Gaeumannomyces graminis var. tritici R3-111a-1.</title>
        <authorList>
            <consortium name="The Broad Institute Genome Sequencing Platform"/>
            <person name="Ma L.-J."/>
            <person name="Dead R."/>
            <person name="Young S.K."/>
            <person name="Zeng Q."/>
            <person name="Gargeya S."/>
            <person name="Fitzgerald M."/>
            <person name="Haas B."/>
            <person name="Abouelleil A."/>
            <person name="Alvarado L."/>
            <person name="Arachchi H.M."/>
            <person name="Berlin A."/>
            <person name="Brown A."/>
            <person name="Chapman S.B."/>
            <person name="Chen Z."/>
            <person name="Dunbar C."/>
            <person name="Freedman E."/>
            <person name="Gearin G."/>
            <person name="Gellesch M."/>
            <person name="Goldberg J."/>
            <person name="Griggs A."/>
            <person name="Gujja S."/>
            <person name="Heiman D."/>
            <person name="Howarth C."/>
            <person name="Larson L."/>
            <person name="Lui A."/>
            <person name="MacDonald P.J.P."/>
            <person name="Mehta T."/>
            <person name="Montmayeur A."/>
            <person name="Murphy C."/>
            <person name="Neiman D."/>
            <person name="Pearson M."/>
            <person name="Priest M."/>
            <person name="Roberts A."/>
            <person name="Saif S."/>
            <person name="Shea T."/>
            <person name="Shenoy N."/>
            <person name="Sisk P."/>
            <person name="Stolte C."/>
            <person name="Sykes S."/>
            <person name="Yandava C."/>
            <person name="Wortman J."/>
            <person name="Nusbaum C."/>
            <person name="Birren B."/>
        </authorList>
    </citation>
    <scope>NUCLEOTIDE SEQUENCE</scope>
    <source>
        <strain evidence="1">R3-111a-1</strain>
    </source>
</reference>
<dbReference type="EMBL" id="GL385395">
    <property type="protein sequence ID" value="EJT82011.1"/>
    <property type="molecule type" value="Genomic_DNA"/>
</dbReference>
<name>J3NL44_GAET3</name>